<proteinExistence type="predicted"/>
<reference evidence="1" key="1">
    <citation type="submission" date="2018-02" db="EMBL/GenBank/DDBJ databases">
        <title>Rhizophora mucronata_Transcriptome.</title>
        <authorList>
            <person name="Meera S.P."/>
            <person name="Sreeshan A."/>
            <person name="Augustine A."/>
        </authorList>
    </citation>
    <scope>NUCLEOTIDE SEQUENCE</scope>
    <source>
        <tissue evidence="1">Leaf</tissue>
    </source>
</reference>
<sequence>MIRCLNKLYQWRMLASFTHELCDALGLRQLSSVQGSLKDFMNKLHTDQLRCLIENQCDGNWSIFCLHIIMG</sequence>
<protein>
    <submittedName>
        <fullName evidence="1">Uncharacterized protein</fullName>
    </submittedName>
</protein>
<name>A0A2P2QI75_RHIMU</name>
<dbReference type="AlphaFoldDB" id="A0A2P2QI75"/>
<evidence type="ECO:0000313" key="1">
    <source>
        <dbReference type="EMBL" id="MBX66703.1"/>
    </source>
</evidence>
<organism evidence="1">
    <name type="scientific">Rhizophora mucronata</name>
    <name type="common">Asiatic mangrove</name>
    <dbReference type="NCBI Taxonomy" id="61149"/>
    <lineage>
        <taxon>Eukaryota</taxon>
        <taxon>Viridiplantae</taxon>
        <taxon>Streptophyta</taxon>
        <taxon>Embryophyta</taxon>
        <taxon>Tracheophyta</taxon>
        <taxon>Spermatophyta</taxon>
        <taxon>Magnoliopsida</taxon>
        <taxon>eudicotyledons</taxon>
        <taxon>Gunneridae</taxon>
        <taxon>Pentapetalae</taxon>
        <taxon>rosids</taxon>
        <taxon>fabids</taxon>
        <taxon>Malpighiales</taxon>
        <taxon>Rhizophoraceae</taxon>
        <taxon>Rhizophora</taxon>
    </lineage>
</organism>
<accession>A0A2P2QI75</accession>
<dbReference type="EMBL" id="GGEC01086219">
    <property type="protein sequence ID" value="MBX66703.1"/>
    <property type="molecule type" value="Transcribed_RNA"/>
</dbReference>